<dbReference type="EMBL" id="NHYE01000499">
    <property type="protein sequence ID" value="PPR05274.1"/>
    <property type="molecule type" value="Genomic_DNA"/>
</dbReference>
<gene>
    <name evidence="2" type="ORF">CVT26_011439</name>
</gene>
<reference evidence="2 3" key="1">
    <citation type="journal article" date="2018" name="Evol. Lett.">
        <title>Horizontal gene cluster transfer increased hallucinogenic mushroom diversity.</title>
        <authorList>
            <person name="Reynolds H.T."/>
            <person name="Vijayakumar V."/>
            <person name="Gluck-Thaler E."/>
            <person name="Korotkin H.B."/>
            <person name="Matheny P.B."/>
            <person name="Slot J.C."/>
        </authorList>
    </citation>
    <scope>NUCLEOTIDE SEQUENCE [LARGE SCALE GENOMIC DNA]</scope>
    <source>
        <strain evidence="2 3">SRW20</strain>
    </source>
</reference>
<protein>
    <submittedName>
        <fullName evidence="2">Uncharacterized protein</fullName>
    </submittedName>
</protein>
<evidence type="ECO:0000313" key="3">
    <source>
        <dbReference type="Proteomes" id="UP000284706"/>
    </source>
</evidence>
<dbReference type="OrthoDB" id="3054371at2759"/>
<dbReference type="Proteomes" id="UP000284706">
    <property type="component" value="Unassembled WGS sequence"/>
</dbReference>
<evidence type="ECO:0000256" key="1">
    <source>
        <dbReference type="SAM" id="MobiDB-lite"/>
    </source>
</evidence>
<feature type="region of interest" description="Disordered" evidence="1">
    <location>
        <begin position="634"/>
        <end position="661"/>
    </location>
</feature>
<name>A0A409YQI6_9AGAR</name>
<sequence>MPSQSAFSYPNSPYDAPDFEQGTTQKLTYYMVVSQKCLIKLSPRHRSENLTQRWEAIRRNWSSDPANPSVVPAERLTLQIVNDFYSKCDSLCAMEPRTNDVDELIRAYFASCSGAQFIINSLLIDPEHPLAFKIKNKADRLSVLAFRTPEEIRNMAGDGYAADSSSQRKISLGDVLRYREQGRVCSIRVKDHGNTAMKGEFFVVTSIIDENQDDSSQDKELALDELETILQRSVSFEMSAFSYPGSPYDLPDFERSTTEKLTYYMIVSQKCLNKLGPRHRRDDLTQKWETARANWSSNPSNPSGFPAEKLTVQVVNDFYAKCDSICAMEPESNDVDELIRAYFASCAGAQVIINSLLIGPEHPLAFKIHNKADKLSVLAFRTPEENRNMSGERSPDSSPERKISIGDVLHYEEQGGVCSVLVKDHGSSALKGEFFIVTPILDEDQDDSSQDRETIVDNKGVTRLSRVPSTSTISTTPTPTVLRNMSPEESPFMLPDFEEATTQKLAHYMIVAQKSMYRLHPRFFADQAAINERWQAIQNGWEANPENPYDFPDEGRLTIRALDEYYAKCDAICDLEPTTDDMDVDAYVEFRFQLIRMCFAANNGVQYIISILSDGLHPSRYKIQKEAADITSRYFDTPEQIGSTEESRPVDSPSENTKRAR</sequence>
<accession>A0A409YQI6</accession>
<keyword evidence="3" id="KW-1185">Reference proteome</keyword>
<feature type="region of interest" description="Disordered" evidence="1">
    <location>
        <begin position="466"/>
        <end position="486"/>
    </location>
</feature>
<dbReference type="InParanoid" id="A0A409YQI6"/>
<feature type="compositionally biased region" description="Low complexity" evidence="1">
    <location>
        <begin position="468"/>
        <end position="480"/>
    </location>
</feature>
<proteinExistence type="predicted"/>
<organism evidence="2 3">
    <name type="scientific">Gymnopilus dilepis</name>
    <dbReference type="NCBI Taxonomy" id="231916"/>
    <lineage>
        <taxon>Eukaryota</taxon>
        <taxon>Fungi</taxon>
        <taxon>Dikarya</taxon>
        <taxon>Basidiomycota</taxon>
        <taxon>Agaricomycotina</taxon>
        <taxon>Agaricomycetes</taxon>
        <taxon>Agaricomycetidae</taxon>
        <taxon>Agaricales</taxon>
        <taxon>Agaricineae</taxon>
        <taxon>Hymenogastraceae</taxon>
        <taxon>Gymnopilus</taxon>
    </lineage>
</organism>
<evidence type="ECO:0000313" key="2">
    <source>
        <dbReference type="EMBL" id="PPR05274.1"/>
    </source>
</evidence>
<comment type="caution">
    <text evidence="2">The sequence shown here is derived from an EMBL/GenBank/DDBJ whole genome shotgun (WGS) entry which is preliminary data.</text>
</comment>
<dbReference type="AlphaFoldDB" id="A0A409YQI6"/>